<accession>A0ABP5Z0M1</accession>
<protein>
    <recommendedName>
        <fullName evidence="4">N-acetyltransferase domain-containing protein</fullName>
    </recommendedName>
</protein>
<organism evidence="2 3">
    <name type="scientific">Streptomyces longisporus</name>
    <dbReference type="NCBI Taxonomy" id="1948"/>
    <lineage>
        <taxon>Bacteria</taxon>
        <taxon>Bacillati</taxon>
        <taxon>Actinomycetota</taxon>
        <taxon>Actinomycetes</taxon>
        <taxon>Kitasatosporales</taxon>
        <taxon>Streptomycetaceae</taxon>
        <taxon>Streptomyces</taxon>
    </lineage>
</organism>
<feature type="region of interest" description="Disordered" evidence="1">
    <location>
        <begin position="35"/>
        <end position="85"/>
    </location>
</feature>
<evidence type="ECO:0000256" key="1">
    <source>
        <dbReference type="SAM" id="MobiDB-lite"/>
    </source>
</evidence>
<name>A0ABP5Z0M1_STRLO</name>
<gene>
    <name evidence="2" type="ORF">GCM10010276_31650</name>
</gene>
<sequence length="107" mass="11507">MEWLCGAREIDELAVRPVDRGPGLAAGLLEAVNPDAPEGRSRLLTSVRSDRAVPSYRRRGWTQATHPSPKAKASPPSWPPSSRPYAGCTLTPACDLARPRAARPPSP</sequence>
<comment type="caution">
    <text evidence="2">The sequence shown here is derived from an EMBL/GenBank/DDBJ whole genome shotgun (WGS) entry which is preliminary data.</text>
</comment>
<evidence type="ECO:0000313" key="2">
    <source>
        <dbReference type="EMBL" id="GAA2490238.1"/>
    </source>
</evidence>
<dbReference type="Proteomes" id="UP001501777">
    <property type="component" value="Unassembled WGS sequence"/>
</dbReference>
<proteinExistence type="predicted"/>
<keyword evidence="3" id="KW-1185">Reference proteome</keyword>
<evidence type="ECO:0008006" key="4">
    <source>
        <dbReference type="Google" id="ProtNLM"/>
    </source>
</evidence>
<dbReference type="EMBL" id="BAAASG010000007">
    <property type="protein sequence ID" value="GAA2490238.1"/>
    <property type="molecule type" value="Genomic_DNA"/>
</dbReference>
<dbReference type="SUPFAM" id="SSF55729">
    <property type="entry name" value="Acyl-CoA N-acyltransferases (Nat)"/>
    <property type="match status" value="1"/>
</dbReference>
<reference evidence="3" key="1">
    <citation type="journal article" date="2019" name="Int. J. Syst. Evol. Microbiol.">
        <title>The Global Catalogue of Microorganisms (GCM) 10K type strain sequencing project: providing services to taxonomists for standard genome sequencing and annotation.</title>
        <authorList>
            <consortium name="The Broad Institute Genomics Platform"/>
            <consortium name="The Broad Institute Genome Sequencing Center for Infectious Disease"/>
            <person name="Wu L."/>
            <person name="Ma J."/>
        </authorList>
    </citation>
    <scope>NUCLEOTIDE SEQUENCE [LARGE SCALE GENOMIC DNA]</scope>
    <source>
        <strain evidence="3">JCM 4395</strain>
    </source>
</reference>
<dbReference type="InterPro" id="IPR016181">
    <property type="entry name" value="Acyl_CoA_acyltransferase"/>
</dbReference>
<evidence type="ECO:0000313" key="3">
    <source>
        <dbReference type="Proteomes" id="UP001501777"/>
    </source>
</evidence>
<dbReference type="Gene3D" id="3.40.630.30">
    <property type="match status" value="1"/>
</dbReference>